<dbReference type="EMBL" id="LGST01000041">
    <property type="protein sequence ID" value="KND97740.1"/>
    <property type="molecule type" value="Genomic_DNA"/>
</dbReference>
<gene>
    <name evidence="1" type="ORF">QG37_06150</name>
</gene>
<proteinExistence type="predicted"/>
<reference evidence="2" key="1">
    <citation type="journal article" date="2015" name="BMC Genomics">
        <title>Draft genome of a commonly misdiagnosed multidrug resistant pathogen Candida auris.</title>
        <authorList>
            <person name="Chatterjee S."/>
            <person name="Alampalli S.V."/>
            <person name="Nageshan R.K."/>
            <person name="Chettiar S.T."/>
            <person name="Joshi S."/>
            <person name="Tatu U.S."/>
        </authorList>
    </citation>
    <scope>NUCLEOTIDE SEQUENCE [LARGE SCALE GENOMIC DNA]</scope>
    <source>
        <strain evidence="2">6684</strain>
    </source>
</reference>
<dbReference type="GO" id="GO:0042720">
    <property type="term" value="C:mitochondrial inner membrane peptidase complex"/>
    <property type="evidence" value="ECO:0007669"/>
    <property type="project" value="InterPro"/>
</dbReference>
<accession>A0A0L0NVJ8</accession>
<dbReference type="Pfam" id="PF11093">
    <property type="entry name" value="Mitochondr_Som1"/>
    <property type="match status" value="1"/>
</dbReference>
<comment type="caution">
    <text evidence="1">The sequence shown here is derived from an EMBL/GenBank/DDBJ whole genome shotgun (WGS) entry which is preliminary data.</text>
</comment>
<dbReference type="Proteomes" id="UP000037122">
    <property type="component" value="Unassembled WGS sequence"/>
</dbReference>
<protein>
    <submittedName>
        <fullName evidence="1">Uncharacterized protein</fullName>
    </submittedName>
</protein>
<evidence type="ECO:0000313" key="2">
    <source>
        <dbReference type="Proteomes" id="UP000037122"/>
    </source>
</evidence>
<sequence length="121" mass="14434">MAPPTVVLSRTEVQQRYKEQLQNPEKYQCHLKLLTQNECTFKMSDAGMEYICVPFKRMFQRCLIPETKTVGGKKQRGERWVNIEITNATTNERRRELHQSEIERFLAAEKESYKWYETQEG</sequence>
<dbReference type="InterPro" id="IPR024645">
    <property type="entry name" value="Mitochondr_Som1"/>
</dbReference>
<dbReference type="VEuPathDB" id="FungiDB:QG37_06150"/>
<dbReference type="VEuPathDB" id="FungiDB:CJI97_002046"/>
<organism evidence="1 2">
    <name type="scientific">Candidozyma auris</name>
    <name type="common">Yeast</name>
    <name type="synonym">Candida auris</name>
    <dbReference type="NCBI Taxonomy" id="498019"/>
    <lineage>
        <taxon>Eukaryota</taxon>
        <taxon>Fungi</taxon>
        <taxon>Dikarya</taxon>
        <taxon>Ascomycota</taxon>
        <taxon>Saccharomycotina</taxon>
        <taxon>Pichiomycetes</taxon>
        <taxon>Metschnikowiaceae</taxon>
        <taxon>Candidozyma</taxon>
    </lineage>
</organism>
<name>A0A0L0NVJ8_CANAR</name>
<dbReference type="VEuPathDB" id="FungiDB:CJJ07_002408"/>
<dbReference type="AlphaFoldDB" id="A0A0L0NVJ8"/>
<evidence type="ECO:0000313" key="1">
    <source>
        <dbReference type="EMBL" id="KND97740.1"/>
    </source>
</evidence>